<keyword evidence="2" id="KW-1185">Reference proteome</keyword>
<proteinExistence type="predicted"/>
<dbReference type="EMBL" id="JBIRYL010000001">
    <property type="protein sequence ID" value="MFI2230164.1"/>
    <property type="molecule type" value="Genomic_DNA"/>
</dbReference>
<sequence>MPGRARDFAERFDLKTAEKRANLREFARWQADAANAVVARLRALDRTPNTKDWELEYQLLTKERSTKATLFPDSRLDTLITDENPNADCFGPNIVRDGATWDPRAQRWAGGHPTPWSQTYAATGVRALARFRSEGVTGNELQNTVRLSDGTVVDGNRLLRNESAEQASRDRRDRLAARGIDVRAWRPPTPDEVFTITASEANRGRILADAFDQLATPGAFTTETWADVAYKLFQAPQMKNGSDAVIRTYLAAAAEYRLGRVPDFPHDIDLRAMTMSQRDFVGFVVDHDTRT</sequence>
<evidence type="ECO:0000313" key="2">
    <source>
        <dbReference type="Proteomes" id="UP001611494"/>
    </source>
</evidence>
<dbReference type="RefSeq" id="WP_397061505.1">
    <property type="nucleotide sequence ID" value="NZ_JBIRYL010000001.1"/>
</dbReference>
<reference evidence="1 2" key="1">
    <citation type="submission" date="2024-10" db="EMBL/GenBank/DDBJ databases">
        <title>The Natural Products Discovery Center: Release of the First 8490 Sequenced Strains for Exploring Actinobacteria Biosynthetic Diversity.</title>
        <authorList>
            <person name="Kalkreuter E."/>
            <person name="Kautsar S.A."/>
            <person name="Yang D."/>
            <person name="Bader C.D."/>
            <person name="Teijaro C.N."/>
            <person name="Fluegel L."/>
            <person name="Davis C.M."/>
            <person name="Simpson J.R."/>
            <person name="Lauterbach L."/>
            <person name="Steele A.D."/>
            <person name="Gui C."/>
            <person name="Meng S."/>
            <person name="Li G."/>
            <person name="Viehrig K."/>
            <person name="Ye F."/>
            <person name="Su P."/>
            <person name="Kiefer A.F."/>
            <person name="Nichols A."/>
            <person name="Cepeda A.J."/>
            <person name="Yan W."/>
            <person name="Fan B."/>
            <person name="Jiang Y."/>
            <person name="Adhikari A."/>
            <person name="Zheng C.-J."/>
            <person name="Schuster L."/>
            <person name="Cowan T.M."/>
            <person name="Smanski M.J."/>
            <person name="Chevrette M.G."/>
            <person name="De Carvalho L.P.S."/>
            <person name="Shen B."/>
        </authorList>
    </citation>
    <scope>NUCLEOTIDE SEQUENCE [LARGE SCALE GENOMIC DNA]</scope>
    <source>
        <strain evidence="1 2">NPDC019377</strain>
    </source>
</reference>
<accession>A0ABW7VVB1</accession>
<evidence type="ECO:0000313" key="1">
    <source>
        <dbReference type="EMBL" id="MFI2230164.1"/>
    </source>
</evidence>
<organism evidence="1 2">
    <name type="scientific">Nocardia testacea</name>
    <dbReference type="NCBI Taxonomy" id="248551"/>
    <lineage>
        <taxon>Bacteria</taxon>
        <taxon>Bacillati</taxon>
        <taxon>Actinomycetota</taxon>
        <taxon>Actinomycetes</taxon>
        <taxon>Mycobacteriales</taxon>
        <taxon>Nocardiaceae</taxon>
        <taxon>Nocardia</taxon>
    </lineage>
</organism>
<dbReference type="Proteomes" id="UP001611494">
    <property type="component" value="Unassembled WGS sequence"/>
</dbReference>
<gene>
    <name evidence="1" type="ORF">ACH49Z_09975</name>
</gene>
<name>A0ABW7VVB1_9NOCA</name>
<comment type="caution">
    <text evidence="1">The sequence shown here is derived from an EMBL/GenBank/DDBJ whole genome shotgun (WGS) entry which is preliminary data.</text>
</comment>
<protein>
    <submittedName>
        <fullName evidence="1">Uncharacterized protein</fullName>
    </submittedName>
</protein>